<proteinExistence type="predicted"/>
<evidence type="ECO:0000313" key="2">
    <source>
        <dbReference type="Proteomes" id="UP000031620"/>
    </source>
</evidence>
<evidence type="ECO:0000313" key="1">
    <source>
        <dbReference type="EMBL" id="BAP85526.1"/>
    </source>
</evidence>
<dbReference type="AlphaFoldDB" id="A0A0A1GYH5"/>
<accession>A0A0A1GYH5</accession>
<dbReference type="KEGG" id="lho:LOOC260_109870"/>
<gene>
    <name evidence="1" type="ORF">LOOC260_109870</name>
</gene>
<reference evidence="1 2" key="1">
    <citation type="submission" date="2014-11" db="EMBL/GenBank/DDBJ databases">
        <title>Complete genome sequence and analysis of Lactobacillus hokkaidonensis LOOC260T.</title>
        <authorList>
            <person name="Tanizawa Y."/>
            <person name="Tohno M."/>
            <person name="Kaminuma E."/>
            <person name="Nakamura Y."/>
            <person name="Arita M."/>
        </authorList>
    </citation>
    <scope>NUCLEOTIDE SEQUENCE [LARGE SCALE GENOMIC DNA]</scope>
    <source>
        <strain evidence="1 2">LOOC260</strain>
    </source>
</reference>
<dbReference type="HOGENOM" id="CLU_159922_0_0_9"/>
<protein>
    <submittedName>
        <fullName evidence="1">Gp8 protein</fullName>
    </submittedName>
</protein>
<organism evidence="1 2">
    <name type="scientific">Paucilactobacillus hokkaidonensis JCM 18461</name>
    <dbReference type="NCBI Taxonomy" id="1291742"/>
    <lineage>
        <taxon>Bacteria</taxon>
        <taxon>Bacillati</taxon>
        <taxon>Bacillota</taxon>
        <taxon>Bacilli</taxon>
        <taxon>Lactobacillales</taxon>
        <taxon>Lactobacillaceae</taxon>
        <taxon>Paucilactobacillus</taxon>
    </lineage>
</organism>
<name>A0A0A1GYH5_9LACO</name>
<dbReference type="RefSeq" id="WP_041093434.1">
    <property type="nucleotide sequence ID" value="NZ_AP014680.1"/>
</dbReference>
<dbReference type="EMBL" id="AP014680">
    <property type="protein sequence ID" value="BAP85526.1"/>
    <property type="molecule type" value="Genomic_DNA"/>
</dbReference>
<sequence>MAIRPQFEYEPPKIKTRDINTPVYFYTQNSTGPEPGTDKGDQLFWCLAEVYDPSSKDLAILDSHSVNEGVTINIPDPLGEYLPSTNHLVEIDDYRYQGQDGKSKTWNIVEVSHDFHDSRFIKIILGRDGS</sequence>
<dbReference type="Proteomes" id="UP000031620">
    <property type="component" value="Chromosome"/>
</dbReference>